<feature type="region of interest" description="Disordered" evidence="1">
    <location>
        <begin position="138"/>
        <end position="168"/>
    </location>
</feature>
<dbReference type="Proteomes" id="UP000000702">
    <property type="component" value="Unassembled WGS sequence"/>
</dbReference>
<accession>F9WIH2</accession>
<protein>
    <submittedName>
        <fullName evidence="2">WGS project CAEQ00000000 data, annotated contig 789</fullName>
    </submittedName>
</protein>
<reference evidence="2 3" key="2">
    <citation type="journal article" date="2012" name="Proc. Natl. Acad. Sci. U.S.A.">
        <title>Antigenic diversity is generated by distinct evolutionary mechanisms in African trypanosome species.</title>
        <authorList>
            <person name="Jackson A.P."/>
            <person name="Berry A."/>
            <person name="Aslett M."/>
            <person name="Allison H.C."/>
            <person name="Burton P."/>
            <person name="Vavrova-Anderson J."/>
            <person name="Brown R."/>
            <person name="Browne H."/>
            <person name="Corton N."/>
            <person name="Hauser H."/>
            <person name="Gamble J."/>
            <person name="Gilderthorp R."/>
            <person name="Marcello L."/>
            <person name="McQuillan J."/>
            <person name="Otto T.D."/>
            <person name="Quail M.A."/>
            <person name="Sanders M.J."/>
            <person name="van Tonder A."/>
            <person name="Ginger M.L."/>
            <person name="Field M.C."/>
            <person name="Barry J.D."/>
            <person name="Hertz-Fowler C."/>
            <person name="Berriman M."/>
        </authorList>
    </citation>
    <scope>NUCLEOTIDE SEQUENCE [LARGE SCALE GENOMIC DNA]</scope>
    <source>
        <strain evidence="2 3">IL3000</strain>
    </source>
</reference>
<organism evidence="2 3">
    <name type="scientific">Trypanosoma congolense (strain IL3000)</name>
    <dbReference type="NCBI Taxonomy" id="1068625"/>
    <lineage>
        <taxon>Eukaryota</taxon>
        <taxon>Discoba</taxon>
        <taxon>Euglenozoa</taxon>
        <taxon>Kinetoplastea</taxon>
        <taxon>Metakinetoplastina</taxon>
        <taxon>Trypanosomatida</taxon>
        <taxon>Trypanosomatidae</taxon>
        <taxon>Trypanosoma</taxon>
        <taxon>Nannomonas</taxon>
    </lineage>
</organism>
<evidence type="ECO:0000256" key="1">
    <source>
        <dbReference type="SAM" id="MobiDB-lite"/>
    </source>
</evidence>
<reference evidence="3" key="1">
    <citation type="submission" date="2011-07" db="EMBL/GenBank/DDBJ databases">
        <title>Divergent evolution of antigenic variation in African trypanosomes.</title>
        <authorList>
            <person name="Jackson A.P."/>
            <person name="Berry A."/>
            <person name="Allison H.C."/>
            <person name="Burton P."/>
            <person name="Anderson J."/>
            <person name="Aslett M."/>
            <person name="Brown R."/>
            <person name="Corton N."/>
            <person name="Harris D."/>
            <person name="Hauser H."/>
            <person name="Gamble J."/>
            <person name="Gilderthorp R."/>
            <person name="McQuillan J."/>
            <person name="Quail M.A."/>
            <person name="Sanders M."/>
            <person name="Van Tonder A."/>
            <person name="Ginger M.L."/>
            <person name="Donelson J.E."/>
            <person name="Field M.C."/>
            <person name="Barry J.D."/>
            <person name="Berriman M."/>
            <person name="Hertz-Fowler C."/>
        </authorList>
    </citation>
    <scope>NUCLEOTIDE SEQUENCE [LARGE SCALE GENOMIC DNA]</scope>
    <source>
        <strain evidence="3">IL3000</strain>
    </source>
</reference>
<gene>
    <name evidence="2" type="ORF">TCIL3000_0_19680</name>
</gene>
<comment type="caution">
    <text evidence="2">The sequence shown here is derived from an EMBL/GenBank/DDBJ whole genome shotgun (WGS) entry which is preliminary data.</text>
</comment>
<dbReference type="AlphaFoldDB" id="F9WIH2"/>
<name>F9WIH2_TRYCI</name>
<keyword evidence="3" id="KW-1185">Reference proteome</keyword>
<proteinExistence type="predicted"/>
<evidence type="ECO:0000313" key="2">
    <source>
        <dbReference type="EMBL" id="CCD17119.1"/>
    </source>
</evidence>
<feature type="compositionally biased region" description="Acidic residues" evidence="1">
    <location>
        <begin position="154"/>
        <end position="168"/>
    </location>
</feature>
<dbReference type="EMBL" id="CAEQ01002591">
    <property type="protein sequence ID" value="CCD17119.1"/>
    <property type="molecule type" value="Genomic_DNA"/>
</dbReference>
<evidence type="ECO:0000313" key="3">
    <source>
        <dbReference type="Proteomes" id="UP000000702"/>
    </source>
</evidence>
<dbReference type="InterPro" id="IPR042541">
    <property type="entry name" value="BART_sf"/>
</dbReference>
<dbReference type="Gene3D" id="1.20.1520.10">
    <property type="entry name" value="ADP-ribosylation factor-like 2-binding protein, domain"/>
    <property type="match status" value="1"/>
</dbReference>
<sequence>MAVWEEQGLMGEVSLLERLDAFFGEGANTEAIGNFFSEEYELVQRLDYSNDSAEALELYALFRRYNALVSKILDAFSSREAAAGKPVTLEELAAAVMEEYRQPQDFCRYLCTGYIAGSLDFDSFKQLAADVVSMTTYPVGDEIDEHDDASGSDSSEEDDENGEEGDDA</sequence>
<dbReference type="OMA" id="EWNSSEN"/>
<dbReference type="VEuPathDB" id="TriTrypDB:TcIL3000_0_19680"/>